<dbReference type="AlphaFoldDB" id="A0A2S9V8H5"/>
<dbReference type="GO" id="GO:0015679">
    <property type="term" value="P:plasma membrane copper ion transport"/>
    <property type="evidence" value="ECO:0007669"/>
    <property type="project" value="TreeGrafter"/>
</dbReference>
<organism evidence="5 6">
    <name type="scientific">Alteromonas alba</name>
    <dbReference type="NCBI Taxonomy" id="2079529"/>
    <lineage>
        <taxon>Bacteria</taxon>
        <taxon>Pseudomonadati</taxon>
        <taxon>Pseudomonadota</taxon>
        <taxon>Gammaproteobacteria</taxon>
        <taxon>Alteromonadales</taxon>
        <taxon>Alteromonadaceae</taxon>
        <taxon>Alteromonas/Salinimonas group</taxon>
        <taxon>Alteromonas</taxon>
    </lineage>
</organism>
<keyword evidence="6" id="KW-1185">Reference proteome</keyword>
<dbReference type="CDD" id="cd06850">
    <property type="entry name" value="biotinyl_domain"/>
    <property type="match status" value="1"/>
</dbReference>
<dbReference type="SUPFAM" id="SSF51230">
    <property type="entry name" value="Single hybrid motif"/>
    <property type="match status" value="1"/>
</dbReference>
<feature type="domain" description="CzcB-like barrel-sandwich hybrid" evidence="3">
    <location>
        <begin position="86"/>
        <end position="155"/>
    </location>
</feature>
<feature type="chain" id="PRO_5015431352" evidence="2">
    <location>
        <begin position="32"/>
        <end position="310"/>
    </location>
</feature>
<evidence type="ECO:0000259" key="3">
    <source>
        <dbReference type="Pfam" id="PF25973"/>
    </source>
</evidence>
<dbReference type="GO" id="GO:0030313">
    <property type="term" value="C:cell envelope"/>
    <property type="evidence" value="ECO:0007669"/>
    <property type="project" value="TreeGrafter"/>
</dbReference>
<evidence type="ECO:0000256" key="2">
    <source>
        <dbReference type="SAM" id="SignalP"/>
    </source>
</evidence>
<dbReference type="InterPro" id="IPR011053">
    <property type="entry name" value="Single_hybrid_motif"/>
</dbReference>
<comment type="caution">
    <text evidence="5">The sequence shown here is derived from an EMBL/GenBank/DDBJ whole genome shotgun (WGS) entry which is preliminary data.</text>
</comment>
<evidence type="ECO:0000259" key="4">
    <source>
        <dbReference type="Pfam" id="PF25975"/>
    </source>
</evidence>
<dbReference type="InterPro" id="IPR058649">
    <property type="entry name" value="CzcB_C"/>
</dbReference>
<dbReference type="Proteomes" id="UP000238949">
    <property type="component" value="Unassembled WGS sequence"/>
</dbReference>
<proteinExistence type="predicted"/>
<evidence type="ECO:0000313" key="5">
    <source>
        <dbReference type="EMBL" id="PRO72734.1"/>
    </source>
</evidence>
<dbReference type="Pfam" id="PF25975">
    <property type="entry name" value="CzcB_C"/>
    <property type="match status" value="1"/>
</dbReference>
<dbReference type="PANTHER" id="PTHR30097:SF4">
    <property type="entry name" value="SLR6042 PROTEIN"/>
    <property type="match status" value="1"/>
</dbReference>
<evidence type="ECO:0000313" key="6">
    <source>
        <dbReference type="Proteomes" id="UP000238949"/>
    </source>
</evidence>
<dbReference type="FunFam" id="2.40.420.20:FF:000006">
    <property type="entry name" value="RND family efflux transporter MFP subunit"/>
    <property type="match status" value="1"/>
</dbReference>
<protein>
    <submittedName>
        <fullName evidence="5">HlyD family secretion protein</fullName>
    </submittedName>
</protein>
<name>A0A2S9V8H5_9ALTE</name>
<evidence type="ECO:0000256" key="1">
    <source>
        <dbReference type="ARBA" id="ARBA00022448"/>
    </source>
</evidence>
<dbReference type="PANTHER" id="PTHR30097">
    <property type="entry name" value="CATION EFFLUX SYSTEM PROTEIN CUSB"/>
    <property type="match status" value="1"/>
</dbReference>
<dbReference type="Pfam" id="PF25973">
    <property type="entry name" value="BSH_CzcB"/>
    <property type="match status" value="1"/>
</dbReference>
<dbReference type="Gene3D" id="2.40.50.100">
    <property type="match status" value="1"/>
</dbReference>
<dbReference type="InterPro" id="IPR051909">
    <property type="entry name" value="MFP_Cation_Efflux"/>
</dbReference>
<gene>
    <name evidence="5" type="ORF">C6Y40_15205</name>
</gene>
<feature type="domain" description="CzcB-like C-terminal circularly permuted SH3-like" evidence="4">
    <location>
        <begin position="239"/>
        <end position="298"/>
    </location>
</feature>
<dbReference type="GO" id="GO:0060003">
    <property type="term" value="P:copper ion export"/>
    <property type="evidence" value="ECO:0007669"/>
    <property type="project" value="TreeGrafter"/>
</dbReference>
<reference evidence="6" key="1">
    <citation type="journal article" date="2020" name="Int. J. Syst. Evol. Microbiol.">
        <title>Alteromonas alba sp. nov., a marine bacterium isolated from the seawater of the West Pacific Ocean.</title>
        <authorList>
            <person name="Sun C."/>
            <person name="Wu Y.-H."/>
            <person name="Xamxidin M."/>
            <person name="Cheng H."/>
            <person name="Xu X.-W."/>
        </authorList>
    </citation>
    <scope>NUCLEOTIDE SEQUENCE [LARGE SCALE GENOMIC DNA]</scope>
    <source>
        <strain evidence="6">190</strain>
    </source>
</reference>
<dbReference type="RefSeq" id="WP_105935312.1">
    <property type="nucleotide sequence ID" value="NZ_PVNP01000167.1"/>
</dbReference>
<sequence length="310" mass="33207">MNKLNLFRKLPNLSALATTLMLVTYSSALFAGEDDHGEEGHSDEVVTMSATTAKKNDITTVQAFAGELTVSTTLYGRISADPASLSHIRARFDGVIKSVNVNIGDKVKKGDVLALVESNESLKSYSITSPFDGSVIARHANNGELSNGQVLFSLANYKNVWAQLTVFSQQLGEIKVGQRVGLSHADFSQVTTIAYLTPSADGNPHSLANVAVDNSDGFWPLGTLVKAKVTTAIKAASLLVPVSAVQEYEDNQVVFVQHGDEYTPRPVKIGMSDGKRVEVLQGLTEGESVVATNSYLIKADLEKSEAGHDH</sequence>
<feature type="signal peptide" evidence="2">
    <location>
        <begin position="1"/>
        <end position="31"/>
    </location>
</feature>
<keyword evidence="1" id="KW-0813">Transport</keyword>
<dbReference type="Gene3D" id="2.40.420.20">
    <property type="match status" value="1"/>
</dbReference>
<accession>A0A2S9V8H5</accession>
<dbReference type="InterPro" id="IPR058647">
    <property type="entry name" value="BSH_CzcB-like"/>
</dbReference>
<dbReference type="OrthoDB" id="9768185at2"/>
<keyword evidence="2" id="KW-0732">Signal</keyword>
<dbReference type="EMBL" id="PVNP01000167">
    <property type="protein sequence ID" value="PRO72734.1"/>
    <property type="molecule type" value="Genomic_DNA"/>
</dbReference>